<dbReference type="EMBL" id="CABWKZ010000021">
    <property type="protein sequence ID" value="VXA56113.1"/>
    <property type="molecule type" value="Genomic_DNA"/>
</dbReference>
<name>A0A653K5H5_9GAMM</name>
<organism evidence="1 2">
    <name type="scientific">Acinetobacter proteolyticus</name>
    <dbReference type="NCBI Taxonomy" id="1776741"/>
    <lineage>
        <taxon>Bacteria</taxon>
        <taxon>Pseudomonadati</taxon>
        <taxon>Pseudomonadota</taxon>
        <taxon>Gammaproteobacteria</taxon>
        <taxon>Moraxellales</taxon>
        <taxon>Moraxellaceae</taxon>
        <taxon>Acinetobacter</taxon>
    </lineage>
</organism>
<proteinExistence type="predicted"/>
<evidence type="ECO:0000313" key="2">
    <source>
        <dbReference type="Proteomes" id="UP000430404"/>
    </source>
</evidence>
<dbReference type="AlphaFoldDB" id="A0A653K5H5"/>
<evidence type="ECO:0000313" key="1">
    <source>
        <dbReference type="EMBL" id="VXA56113.1"/>
    </source>
</evidence>
<accession>A0A653K5H5</accession>
<gene>
    <name evidence="1" type="ORF">ACI8B_280038</name>
</gene>
<sequence>MPQKDESSAFIFFRALDSSKQNRRQTKELFFSKSNKDPCLFKVFFMENPNVTCVSEA</sequence>
<protein>
    <submittedName>
        <fullName evidence="1">Uncharacterized protein</fullName>
    </submittedName>
</protein>
<dbReference type="Proteomes" id="UP000430404">
    <property type="component" value="Unassembled WGS sequence"/>
</dbReference>
<reference evidence="1 2" key="1">
    <citation type="submission" date="2019-10" db="EMBL/GenBank/DDBJ databases">
        <authorList>
            <person name="Karimi E."/>
        </authorList>
    </citation>
    <scope>NUCLEOTIDE SEQUENCE [LARGE SCALE GENOMIC DNA]</scope>
    <source>
        <strain evidence="1">Acinetobacter sp. 8BE</strain>
    </source>
</reference>